<organism evidence="2 3">
    <name type="scientific">Pseudomonas putida</name>
    <name type="common">Arthrobacter siderocapsulatus</name>
    <dbReference type="NCBI Taxonomy" id="303"/>
    <lineage>
        <taxon>Bacteria</taxon>
        <taxon>Pseudomonadati</taxon>
        <taxon>Pseudomonadota</taxon>
        <taxon>Gammaproteobacteria</taxon>
        <taxon>Pseudomonadales</taxon>
        <taxon>Pseudomonadaceae</taxon>
        <taxon>Pseudomonas</taxon>
    </lineage>
</organism>
<feature type="region of interest" description="Disordered" evidence="1">
    <location>
        <begin position="1"/>
        <end position="24"/>
    </location>
</feature>
<dbReference type="RefSeq" id="WP_054895259.1">
    <property type="nucleotide sequence ID" value="NZ_CP011789.1"/>
</dbReference>
<accession>A0AAD0PG09</accession>
<evidence type="ECO:0000256" key="1">
    <source>
        <dbReference type="SAM" id="MobiDB-lite"/>
    </source>
</evidence>
<proteinExistence type="predicted"/>
<evidence type="ECO:0000313" key="3">
    <source>
        <dbReference type="Proteomes" id="UP000251617"/>
    </source>
</evidence>
<feature type="compositionally biased region" description="Polar residues" evidence="1">
    <location>
        <begin position="1"/>
        <end position="21"/>
    </location>
</feature>
<dbReference type="AlphaFoldDB" id="A0AAD0PG09"/>
<gene>
    <name evidence="2" type="ORF">C1S65_22915</name>
</gene>
<dbReference type="Proteomes" id="UP000251617">
    <property type="component" value="Chromosome"/>
</dbReference>
<reference evidence="2 3" key="1">
    <citation type="submission" date="2018-06" db="EMBL/GenBank/DDBJ databases">
        <title>The genome of Pseudomonas putida NX-1, a lignin degrader.</title>
        <authorList>
            <person name="Xu Z."/>
        </authorList>
    </citation>
    <scope>NUCLEOTIDE SEQUENCE [LARGE SCALE GENOMIC DNA]</scope>
    <source>
        <strain evidence="2 3">NX-1</strain>
    </source>
</reference>
<protein>
    <submittedName>
        <fullName evidence="2">Uncharacterized protein</fullName>
    </submittedName>
</protein>
<sequence>MSTITPAGSGSNTPKASSSAFDNRLDTAKSSQVIADYMRQTGKSAITKDELDKLADNKSGNVPANVSDAAKYMQRHPDVFTAIETHDVPGADNLSGVWNFDWAAKGGLAGTPTDAIAKMQDTFDLAIEKSAKITEVTTGKKAELDATKQRPSN</sequence>
<evidence type="ECO:0000313" key="2">
    <source>
        <dbReference type="EMBL" id="AXA26826.1"/>
    </source>
</evidence>
<dbReference type="EMBL" id="CP030750">
    <property type="protein sequence ID" value="AXA26826.1"/>
    <property type="molecule type" value="Genomic_DNA"/>
</dbReference>
<name>A0AAD0PG09_PSEPU</name>